<organism evidence="4 5">
    <name type="scientific">Penicillium olsonii</name>
    <dbReference type="NCBI Taxonomy" id="99116"/>
    <lineage>
        <taxon>Eukaryota</taxon>
        <taxon>Fungi</taxon>
        <taxon>Dikarya</taxon>
        <taxon>Ascomycota</taxon>
        <taxon>Pezizomycotina</taxon>
        <taxon>Eurotiomycetes</taxon>
        <taxon>Eurotiomycetidae</taxon>
        <taxon>Eurotiales</taxon>
        <taxon>Aspergillaceae</taxon>
        <taxon>Penicillium</taxon>
    </lineage>
</organism>
<dbReference type="GO" id="GO:0070007">
    <property type="term" value="F:glutamic-type endopeptidase activity"/>
    <property type="evidence" value="ECO:0007669"/>
    <property type="project" value="InterPro"/>
</dbReference>
<feature type="signal peptide" evidence="3">
    <location>
        <begin position="1"/>
        <end position="19"/>
    </location>
</feature>
<sequence length="268" mass="27999">MKYSAAILGLALLSTLVVAAPLTAQRQALHASQTNRALGHGSRPLRPGTADVLYINGTSQEEYSANWAGAVLIGKGYTSVTGETIVPIPKPPHGADSTTGYCASAWVGIDGDTCSTAILQTGIDMCVQGGVVSYDAWYEWFPDYSHNFIGIIISAGDSIRMTVEATSTSSGSAIIENLSTGMSVTHQFPSAIGASLCETNAEWIVEDFSISTGLVPFADFGTVVFTNTVASAGDDQFGPSEAVIIDIAQDRLLTTASVTNNSVTVSYL</sequence>
<dbReference type="EMBL" id="CAJVOS010000015">
    <property type="protein sequence ID" value="CAG8025120.1"/>
    <property type="molecule type" value="Genomic_DNA"/>
</dbReference>
<keyword evidence="2" id="KW-1015">Disulfide bond</keyword>
<accession>A0A9W4HIH8</accession>
<protein>
    <recommendedName>
        <fullName evidence="6">Aspergillopepsin-2</fullName>
    </recommendedName>
</protein>
<keyword evidence="5" id="KW-1185">Reference proteome</keyword>
<keyword evidence="3" id="KW-0732">Signal</keyword>
<gene>
    <name evidence="4" type="ORF">POLS_LOCUS2544</name>
</gene>
<dbReference type="OrthoDB" id="2862635at2759"/>
<evidence type="ECO:0008006" key="6">
    <source>
        <dbReference type="Google" id="ProtNLM"/>
    </source>
</evidence>
<evidence type="ECO:0000256" key="2">
    <source>
        <dbReference type="PIRSR" id="PIRSR600250-51"/>
    </source>
</evidence>
<dbReference type="Gene3D" id="2.60.120.700">
    <property type="entry name" value="Peptidase G1"/>
    <property type="match status" value="1"/>
</dbReference>
<dbReference type="Proteomes" id="UP001153618">
    <property type="component" value="Unassembled WGS sequence"/>
</dbReference>
<evidence type="ECO:0000313" key="4">
    <source>
        <dbReference type="EMBL" id="CAG8025120.1"/>
    </source>
</evidence>
<reference evidence="4" key="1">
    <citation type="submission" date="2021-07" db="EMBL/GenBank/DDBJ databases">
        <authorList>
            <person name="Branca A.L. A."/>
        </authorList>
    </citation>
    <scope>NUCLEOTIDE SEQUENCE</scope>
</reference>
<feature type="active site" description="Proton acceptor" evidence="1">
    <location>
        <position position="206"/>
    </location>
</feature>
<dbReference type="Pfam" id="PF01828">
    <property type="entry name" value="Peptidase_A4"/>
    <property type="match status" value="1"/>
</dbReference>
<dbReference type="AlphaFoldDB" id="A0A9W4HIH8"/>
<dbReference type="GO" id="GO:0006508">
    <property type="term" value="P:proteolysis"/>
    <property type="evidence" value="ECO:0007669"/>
    <property type="project" value="InterPro"/>
</dbReference>
<feature type="disulfide bond" evidence="2">
    <location>
        <begin position="114"/>
        <end position="197"/>
    </location>
</feature>
<feature type="chain" id="PRO_5040757385" description="Aspergillopepsin-2" evidence="3">
    <location>
        <begin position="20"/>
        <end position="268"/>
    </location>
</feature>
<evidence type="ECO:0000256" key="1">
    <source>
        <dbReference type="PIRSR" id="PIRSR600250-50"/>
    </source>
</evidence>
<evidence type="ECO:0000256" key="3">
    <source>
        <dbReference type="SAM" id="SignalP"/>
    </source>
</evidence>
<comment type="caution">
    <text evidence="4">The sequence shown here is derived from an EMBL/GenBank/DDBJ whole genome shotgun (WGS) entry which is preliminary data.</text>
</comment>
<dbReference type="CDD" id="cd13426">
    <property type="entry name" value="Peptidase_G1"/>
    <property type="match status" value="1"/>
</dbReference>
<dbReference type="PRINTS" id="PR00977">
    <property type="entry name" value="SCYTLDPTASE"/>
</dbReference>
<name>A0A9W4HIH8_PENOL</name>
<dbReference type="InterPro" id="IPR000250">
    <property type="entry name" value="Peptidase_G1"/>
</dbReference>
<dbReference type="SUPFAM" id="SSF49899">
    <property type="entry name" value="Concanavalin A-like lectins/glucanases"/>
    <property type="match status" value="1"/>
</dbReference>
<dbReference type="InterPro" id="IPR013320">
    <property type="entry name" value="ConA-like_dom_sf"/>
</dbReference>
<dbReference type="PANTHER" id="PTHR37536:SF3">
    <property type="entry name" value="PUTATIVE (AFU_ORTHOLOGUE AFUA_3G02970)-RELATED"/>
    <property type="match status" value="1"/>
</dbReference>
<evidence type="ECO:0000313" key="5">
    <source>
        <dbReference type="Proteomes" id="UP001153618"/>
    </source>
</evidence>
<dbReference type="PANTHER" id="PTHR37536">
    <property type="entry name" value="PUTATIVE (AFU_ORTHOLOGUE AFUA_3G02970)-RELATED"/>
    <property type="match status" value="1"/>
</dbReference>
<feature type="disulfide bond" evidence="2">
    <location>
        <begin position="102"/>
        <end position="126"/>
    </location>
</feature>
<proteinExistence type="predicted"/>
<dbReference type="InterPro" id="IPR038656">
    <property type="entry name" value="Peptidase_G1_sf"/>
</dbReference>